<keyword evidence="3" id="KW-0413">Isomerase</keyword>
<dbReference type="InterPro" id="IPR024344">
    <property type="entry name" value="MDMPI_metal-binding"/>
</dbReference>
<organism evidence="3 4">
    <name type="scientific">Nocardioides zeicaulis</name>
    <dbReference type="NCBI Taxonomy" id="1776857"/>
    <lineage>
        <taxon>Bacteria</taxon>
        <taxon>Bacillati</taxon>
        <taxon>Actinomycetota</taxon>
        <taxon>Actinomycetes</taxon>
        <taxon>Propionibacteriales</taxon>
        <taxon>Nocardioidaceae</taxon>
        <taxon>Nocardioides</taxon>
    </lineage>
</organism>
<dbReference type="Pfam" id="PF07398">
    <property type="entry name" value="MDMPI_C"/>
    <property type="match status" value="1"/>
</dbReference>
<dbReference type="GO" id="GO:0016853">
    <property type="term" value="F:isomerase activity"/>
    <property type="evidence" value="ECO:0007669"/>
    <property type="project" value="UniProtKB-KW"/>
</dbReference>
<dbReference type="Pfam" id="PF11716">
    <property type="entry name" value="MDMPI_N"/>
    <property type="match status" value="1"/>
</dbReference>
<dbReference type="InterPro" id="IPR010872">
    <property type="entry name" value="MDMPI_C-term_domain"/>
</dbReference>
<comment type="caution">
    <text evidence="3">The sequence shown here is derived from an EMBL/GenBank/DDBJ whole genome shotgun (WGS) entry which is preliminary data.</text>
</comment>
<dbReference type="NCBIfam" id="TIGR03083">
    <property type="entry name" value="maleylpyruvate isomerase family mycothiol-dependent enzyme"/>
    <property type="match status" value="1"/>
</dbReference>
<evidence type="ECO:0000313" key="3">
    <source>
        <dbReference type="EMBL" id="MFC0221006.1"/>
    </source>
</evidence>
<dbReference type="EMBL" id="JBHLXH010000001">
    <property type="protein sequence ID" value="MFC0221006.1"/>
    <property type="molecule type" value="Genomic_DNA"/>
</dbReference>
<keyword evidence="4" id="KW-1185">Reference proteome</keyword>
<reference evidence="3 4" key="1">
    <citation type="submission" date="2024-09" db="EMBL/GenBank/DDBJ databases">
        <authorList>
            <person name="Sun Q."/>
            <person name="Mori K."/>
        </authorList>
    </citation>
    <scope>NUCLEOTIDE SEQUENCE [LARGE SCALE GENOMIC DNA]</scope>
    <source>
        <strain evidence="3 4">CCM 8654</strain>
    </source>
</reference>
<name>A0ABV6DW99_9ACTN</name>
<dbReference type="InterPro" id="IPR017517">
    <property type="entry name" value="Maleyloyr_isom"/>
</dbReference>
<dbReference type="SUPFAM" id="SSF55718">
    <property type="entry name" value="SCP-like"/>
    <property type="match status" value="1"/>
</dbReference>
<gene>
    <name evidence="3" type="ORF">ACFFJG_00830</name>
</gene>
<dbReference type="InterPro" id="IPR036527">
    <property type="entry name" value="SCP2_sterol-bd_dom_sf"/>
</dbReference>
<dbReference type="Gene3D" id="1.20.120.450">
    <property type="entry name" value="dinb family like domain"/>
    <property type="match status" value="1"/>
</dbReference>
<evidence type="ECO:0000259" key="2">
    <source>
        <dbReference type="Pfam" id="PF11716"/>
    </source>
</evidence>
<accession>A0ABV6DW99</accession>
<protein>
    <submittedName>
        <fullName evidence="3">Maleylpyruvate isomerase family mycothiol-dependent enzyme</fullName>
    </submittedName>
</protein>
<dbReference type="InterPro" id="IPR034660">
    <property type="entry name" value="DinB/YfiT-like"/>
</dbReference>
<feature type="domain" description="MDMPI C-terminal" evidence="1">
    <location>
        <begin position="161"/>
        <end position="224"/>
    </location>
</feature>
<sequence length="237" mass="25106">MTGVTDTSHRVTGLLRAADHALVRTVDGLDTAAYAEPSLLPGWTRAHVLAHLALNAEALAGALHGAHVGRPQPMYASQEARDGDIDELAARDPAELRERLMAGTATFEQALAAMGDGDWAGTFERTPGGRVVQAAAVPLMRLREVEIHHADLGAGHTHAAWSAEFCAVLLDSLTAVEHPTPLTVRPTDLDGEWRYGPDGEGPVVSGTAADLAWWLTGRGAGESLTSSTNEIPEMEAW</sequence>
<proteinExistence type="predicted"/>
<dbReference type="Gene3D" id="3.30.1050.20">
    <property type="match status" value="1"/>
</dbReference>
<feature type="domain" description="Mycothiol-dependent maleylpyruvate isomerase metal-binding" evidence="2">
    <location>
        <begin position="15"/>
        <end position="152"/>
    </location>
</feature>
<evidence type="ECO:0000259" key="1">
    <source>
        <dbReference type="Pfam" id="PF07398"/>
    </source>
</evidence>
<dbReference type="Proteomes" id="UP001589698">
    <property type="component" value="Unassembled WGS sequence"/>
</dbReference>
<dbReference type="RefSeq" id="WP_378516716.1">
    <property type="nucleotide sequence ID" value="NZ_CBCSDI010000041.1"/>
</dbReference>
<dbReference type="SUPFAM" id="SSF109854">
    <property type="entry name" value="DinB/YfiT-like putative metalloenzymes"/>
    <property type="match status" value="1"/>
</dbReference>
<evidence type="ECO:0000313" key="4">
    <source>
        <dbReference type="Proteomes" id="UP001589698"/>
    </source>
</evidence>